<evidence type="ECO:0000256" key="2">
    <source>
        <dbReference type="ARBA" id="ARBA00010280"/>
    </source>
</evidence>
<gene>
    <name evidence="14" type="ordered locus">Cwoe_0406</name>
</gene>
<dbReference type="GO" id="GO:0005829">
    <property type="term" value="C:cytosol"/>
    <property type="evidence" value="ECO:0007669"/>
    <property type="project" value="TreeGrafter"/>
</dbReference>
<dbReference type="EMBL" id="CP001854">
    <property type="protein sequence ID" value="ADB48842.1"/>
    <property type="molecule type" value="Genomic_DNA"/>
</dbReference>
<evidence type="ECO:0000313" key="15">
    <source>
        <dbReference type="Proteomes" id="UP000008229"/>
    </source>
</evidence>
<dbReference type="AlphaFoldDB" id="D3F771"/>
<name>D3F771_CONWI</name>
<dbReference type="eggNOG" id="COG0150">
    <property type="taxonomic scope" value="Bacteria"/>
</dbReference>
<comment type="catalytic activity">
    <reaction evidence="11">
        <text>2-formamido-N(1)-(5-O-phospho-beta-D-ribosyl)acetamidine + ATP = 5-amino-1-(5-phospho-beta-D-ribosyl)imidazole + ADP + phosphate + H(+)</text>
        <dbReference type="Rhea" id="RHEA:23032"/>
        <dbReference type="ChEBI" id="CHEBI:15378"/>
        <dbReference type="ChEBI" id="CHEBI:30616"/>
        <dbReference type="ChEBI" id="CHEBI:43474"/>
        <dbReference type="ChEBI" id="CHEBI:137981"/>
        <dbReference type="ChEBI" id="CHEBI:147287"/>
        <dbReference type="ChEBI" id="CHEBI:456216"/>
        <dbReference type="EC" id="6.3.3.1"/>
    </reaction>
</comment>
<protein>
    <recommendedName>
        <fullName evidence="4">Phosphoribosylformylglycinamidine cyclo-ligase</fullName>
        <ecNumber evidence="3">6.3.3.1</ecNumber>
    </recommendedName>
    <alternativeName>
        <fullName evidence="9">AIR synthase</fullName>
    </alternativeName>
    <alternativeName>
        <fullName evidence="10">AIRS</fullName>
    </alternativeName>
    <alternativeName>
        <fullName evidence="8">Phosphoribosyl-aminoimidazole synthetase</fullName>
    </alternativeName>
</protein>
<dbReference type="GO" id="GO:0004637">
    <property type="term" value="F:phosphoribosylamine-glycine ligase activity"/>
    <property type="evidence" value="ECO:0007669"/>
    <property type="project" value="TreeGrafter"/>
</dbReference>
<reference evidence="15" key="2">
    <citation type="submission" date="2010-01" db="EMBL/GenBank/DDBJ databases">
        <title>The complete genome of Conexibacter woesei DSM 14684.</title>
        <authorList>
            <consortium name="US DOE Joint Genome Institute (JGI-PGF)"/>
            <person name="Lucas S."/>
            <person name="Copeland A."/>
            <person name="Lapidus A."/>
            <person name="Glavina del Rio T."/>
            <person name="Dalin E."/>
            <person name="Tice H."/>
            <person name="Bruce D."/>
            <person name="Goodwin L."/>
            <person name="Pitluck S."/>
            <person name="Kyrpides N."/>
            <person name="Mavromatis K."/>
            <person name="Ivanova N."/>
            <person name="Mikhailova N."/>
            <person name="Chertkov O."/>
            <person name="Brettin T."/>
            <person name="Detter J.C."/>
            <person name="Han C."/>
            <person name="Larimer F."/>
            <person name="Land M."/>
            <person name="Hauser L."/>
            <person name="Markowitz V."/>
            <person name="Cheng J.-F."/>
            <person name="Hugenholtz P."/>
            <person name="Woyke T."/>
            <person name="Wu D."/>
            <person name="Pukall R."/>
            <person name="Steenblock K."/>
            <person name="Schneider S."/>
            <person name="Klenk H.-P."/>
            <person name="Eisen J.A."/>
        </authorList>
    </citation>
    <scope>NUCLEOTIDE SEQUENCE [LARGE SCALE GENOMIC DNA]</scope>
    <source>
        <strain evidence="15">DSM 14684 / CIP 108061 / JCM 11494 / NBRC 100937 / ID131577</strain>
    </source>
</reference>
<evidence type="ECO:0000256" key="4">
    <source>
        <dbReference type="ARBA" id="ARBA00020367"/>
    </source>
</evidence>
<evidence type="ECO:0000259" key="12">
    <source>
        <dbReference type="Pfam" id="PF00586"/>
    </source>
</evidence>
<dbReference type="InterPro" id="IPR010918">
    <property type="entry name" value="PurM-like_C_dom"/>
</dbReference>
<keyword evidence="6" id="KW-0547">Nucleotide-binding</keyword>
<evidence type="ECO:0000256" key="8">
    <source>
        <dbReference type="ARBA" id="ARBA00031908"/>
    </source>
</evidence>
<dbReference type="SUPFAM" id="SSF56042">
    <property type="entry name" value="PurM C-terminal domain-like"/>
    <property type="match status" value="1"/>
</dbReference>
<dbReference type="InterPro" id="IPR016188">
    <property type="entry name" value="PurM-like_N"/>
</dbReference>
<feature type="domain" description="PurM-like N-terminal" evidence="12">
    <location>
        <begin position="51"/>
        <end position="178"/>
    </location>
</feature>
<evidence type="ECO:0000256" key="5">
    <source>
        <dbReference type="ARBA" id="ARBA00022598"/>
    </source>
</evidence>
<evidence type="ECO:0000256" key="11">
    <source>
        <dbReference type="ARBA" id="ARBA00049057"/>
    </source>
</evidence>
<evidence type="ECO:0000256" key="1">
    <source>
        <dbReference type="ARBA" id="ARBA00004686"/>
    </source>
</evidence>
<evidence type="ECO:0000313" key="14">
    <source>
        <dbReference type="EMBL" id="ADB48842.1"/>
    </source>
</evidence>
<comment type="similarity">
    <text evidence="2">Belongs to the AIR synthase family.</text>
</comment>
<dbReference type="InterPro" id="IPR036921">
    <property type="entry name" value="PurM-like_N_sf"/>
</dbReference>
<evidence type="ECO:0000256" key="3">
    <source>
        <dbReference type="ARBA" id="ARBA00013047"/>
    </source>
</evidence>
<dbReference type="PANTHER" id="PTHR10520:SF12">
    <property type="entry name" value="TRIFUNCTIONAL PURINE BIOSYNTHETIC PROTEIN ADENOSINE-3"/>
    <property type="match status" value="1"/>
</dbReference>
<dbReference type="GO" id="GO:0005524">
    <property type="term" value="F:ATP binding"/>
    <property type="evidence" value="ECO:0007669"/>
    <property type="project" value="UniProtKB-KW"/>
</dbReference>
<dbReference type="PANTHER" id="PTHR10520">
    <property type="entry name" value="TRIFUNCTIONAL PURINE BIOSYNTHETIC PROTEIN ADENOSINE-3-RELATED"/>
    <property type="match status" value="1"/>
</dbReference>
<evidence type="ECO:0000256" key="10">
    <source>
        <dbReference type="ARBA" id="ARBA00033093"/>
    </source>
</evidence>
<keyword evidence="5 14" id="KW-0436">Ligase</keyword>
<keyword evidence="15" id="KW-1185">Reference proteome</keyword>
<comment type="pathway">
    <text evidence="1">Purine metabolism; IMP biosynthesis via de novo pathway; 5-amino-1-(5-phospho-D-ribosyl)imidazole from N(2)-formyl-N(1)-(5-phospho-D-ribosyl)glycinamide: step 2/2.</text>
</comment>
<dbReference type="GO" id="GO:0004641">
    <property type="term" value="F:phosphoribosylformylglycinamidine cyclo-ligase activity"/>
    <property type="evidence" value="ECO:0007669"/>
    <property type="project" value="UniProtKB-EC"/>
</dbReference>
<dbReference type="RefSeq" id="WP_012931895.1">
    <property type="nucleotide sequence ID" value="NC_013739.1"/>
</dbReference>
<dbReference type="HOGENOM" id="CLU_047116_0_0_11"/>
<dbReference type="KEGG" id="cwo:Cwoe_0406"/>
<dbReference type="OrthoDB" id="9777881at2"/>
<evidence type="ECO:0000256" key="9">
    <source>
        <dbReference type="ARBA" id="ARBA00032931"/>
    </source>
</evidence>
<dbReference type="UniPathway" id="UPA00074">
    <property type="reaction ID" value="UER00129"/>
</dbReference>
<evidence type="ECO:0000256" key="6">
    <source>
        <dbReference type="ARBA" id="ARBA00022741"/>
    </source>
</evidence>
<dbReference type="Pfam" id="PF00586">
    <property type="entry name" value="AIRS"/>
    <property type="match status" value="1"/>
</dbReference>
<feature type="domain" description="PurM-like C-terminal" evidence="13">
    <location>
        <begin position="192"/>
        <end position="354"/>
    </location>
</feature>
<proteinExistence type="inferred from homology"/>
<dbReference type="STRING" id="469383.Cwoe_0406"/>
<dbReference type="InterPro" id="IPR036676">
    <property type="entry name" value="PurM-like_C_sf"/>
</dbReference>
<dbReference type="Gene3D" id="3.30.1330.10">
    <property type="entry name" value="PurM-like, N-terminal domain"/>
    <property type="match status" value="1"/>
</dbReference>
<dbReference type="Pfam" id="PF02769">
    <property type="entry name" value="AIRS_C"/>
    <property type="match status" value="1"/>
</dbReference>
<dbReference type="Proteomes" id="UP000008229">
    <property type="component" value="Chromosome"/>
</dbReference>
<dbReference type="EC" id="6.3.3.1" evidence="3"/>
<accession>D3F771</accession>
<dbReference type="InterPro" id="IPR004733">
    <property type="entry name" value="PurM_cligase"/>
</dbReference>
<dbReference type="GO" id="GO:0006189">
    <property type="term" value="P:'de novo' IMP biosynthetic process"/>
    <property type="evidence" value="ECO:0007669"/>
    <property type="project" value="UniProtKB-UniPathway"/>
</dbReference>
<evidence type="ECO:0000256" key="7">
    <source>
        <dbReference type="ARBA" id="ARBA00022840"/>
    </source>
</evidence>
<dbReference type="GO" id="GO:0046084">
    <property type="term" value="P:adenine biosynthetic process"/>
    <property type="evidence" value="ECO:0007669"/>
    <property type="project" value="TreeGrafter"/>
</dbReference>
<organism evidence="14 15">
    <name type="scientific">Conexibacter woesei (strain DSM 14684 / CCUG 47730 / CIP 108061 / JCM 11494 / NBRC 100937 / ID131577)</name>
    <dbReference type="NCBI Taxonomy" id="469383"/>
    <lineage>
        <taxon>Bacteria</taxon>
        <taxon>Bacillati</taxon>
        <taxon>Actinomycetota</taxon>
        <taxon>Thermoleophilia</taxon>
        <taxon>Solirubrobacterales</taxon>
        <taxon>Conexibacteraceae</taxon>
        <taxon>Conexibacter</taxon>
    </lineage>
</organism>
<sequence length="370" mass="37739">MGETGRHSAYAASGVDYDQLDRAKRHAVAAARATSALAAARGVTIDDASRGESALVLEVGGVTLSFVVEGLGTKSLVAVGYERESGLGRYDDVAYDAVAAIVNDLVCVGAVPAVVNAYFATGDSGWYAQGDRMGQIVRGWERACRDAGAAWGGGESPNLPGLVSPEGIELAGSAIGVVPSGRQPILGAELAVGDEIVIVASSGLHANGASLARMLADRLPQGWSTPLPSGRAFGDALLDPSVQYASLVAALLDQAVPVTYMSHITGHGLRKLMRADHDLTYAIDALPPVPEVLSFMVDALEMTPADAYGTLNMGAGFAVYVKPGAGAAVVAAAEAAGLSALLAGRVEQGPRSVVLAPLGITYGSDELAVR</sequence>
<keyword evidence="7" id="KW-0067">ATP-binding</keyword>
<dbReference type="SUPFAM" id="SSF55326">
    <property type="entry name" value="PurM N-terminal domain-like"/>
    <property type="match status" value="1"/>
</dbReference>
<reference evidence="14 15" key="1">
    <citation type="journal article" date="2010" name="Stand. Genomic Sci.">
        <title>Complete genome sequence of Conexibacter woesei type strain (ID131577).</title>
        <authorList>
            <person name="Pukall R."/>
            <person name="Lapidus A."/>
            <person name="Glavina Del Rio T."/>
            <person name="Copeland A."/>
            <person name="Tice H."/>
            <person name="Cheng J.-F."/>
            <person name="Lucas S."/>
            <person name="Chen F."/>
            <person name="Nolan M."/>
            <person name="Bruce D."/>
            <person name="Goodwin L."/>
            <person name="Pitluck S."/>
            <person name="Mavromatis K."/>
            <person name="Ivanova N."/>
            <person name="Ovchinnikova G."/>
            <person name="Pati A."/>
            <person name="Chen A."/>
            <person name="Palaniappan K."/>
            <person name="Land M."/>
            <person name="Hauser L."/>
            <person name="Chang Y.-J."/>
            <person name="Jeffries C.D."/>
            <person name="Chain P."/>
            <person name="Meincke L."/>
            <person name="Sims D."/>
            <person name="Brettin T."/>
            <person name="Detter J.C."/>
            <person name="Rohde M."/>
            <person name="Goeker M."/>
            <person name="Bristow J."/>
            <person name="Eisen J.A."/>
            <person name="Markowitz V."/>
            <person name="Kyrpides N.C."/>
            <person name="Klenk H.-P."/>
            <person name="Hugenholtz P."/>
        </authorList>
    </citation>
    <scope>NUCLEOTIDE SEQUENCE [LARGE SCALE GENOMIC DNA]</scope>
    <source>
        <strain evidence="15">DSM 14684 / CIP 108061 / JCM 11494 / NBRC 100937 / ID131577</strain>
    </source>
</reference>
<evidence type="ECO:0000259" key="13">
    <source>
        <dbReference type="Pfam" id="PF02769"/>
    </source>
</evidence>
<dbReference type="Gene3D" id="3.90.650.10">
    <property type="entry name" value="PurM-like C-terminal domain"/>
    <property type="match status" value="1"/>
</dbReference>